<name>A0ABQ9GST9_9NEOP</name>
<gene>
    <name evidence="3" type="ORF">PR048_022973</name>
</gene>
<comment type="caution">
    <text evidence="3">The sequence shown here is derived from an EMBL/GenBank/DDBJ whole genome shotgun (WGS) entry which is preliminary data.</text>
</comment>
<accession>A0ABQ9GST9</accession>
<evidence type="ECO:0000313" key="4">
    <source>
        <dbReference type="Proteomes" id="UP001159363"/>
    </source>
</evidence>
<feature type="region of interest" description="Disordered" evidence="1">
    <location>
        <begin position="94"/>
        <end position="114"/>
    </location>
</feature>
<sequence>MVVSLAEDMRLAAVVSKYLDPTKCDEVLREHFQYYHSQGLAGVVLLLKTEFPARFFKLDPSNSLKANLCGKYIIEFPTVYVVLKDHQHVYNIVDSGGRTKEKGGKREGKKGDHKVERRIRRKLAHSSCAILPAKQSYAPALFTSVHSITNSTGKQMIHSSSHEKRTQPYYQGHQNVRAATTLGNATSWAGTSGGLQCRHHQVNEEQLQEPA</sequence>
<evidence type="ECO:0000256" key="1">
    <source>
        <dbReference type="SAM" id="MobiDB-lite"/>
    </source>
</evidence>
<feature type="domain" description="BCD1 alpha/beta" evidence="2">
    <location>
        <begin position="6"/>
        <end position="91"/>
    </location>
</feature>
<organism evidence="3 4">
    <name type="scientific">Dryococelus australis</name>
    <dbReference type="NCBI Taxonomy" id="614101"/>
    <lineage>
        <taxon>Eukaryota</taxon>
        <taxon>Metazoa</taxon>
        <taxon>Ecdysozoa</taxon>
        <taxon>Arthropoda</taxon>
        <taxon>Hexapoda</taxon>
        <taxon>Insecta</taxon>
        <taxon>Pterygota</taxon>
        <taxon>Neoptera</taxon>
        <taxon>Polyneoptera</taxon>
        <taxon>Phasmatodea</taxon>
        <taxon>Verophasmatodea</taxon>
        <taxon>Anareolatae</taxon>
        <taxon>Phasmatidae</taxon>
        <taxon>Eurycanthinae</taxon>
        <taxon>Dryococelus</taxon>
    </lineage>
</organism>
<reference evidence="3 4" key="1">
    <citation type="submission" date="2023-02" db="EMBL/GenBank/DDBJ databases">
        <title>LHISI_Scaffold_Assembly.</title>
        <authorList>
            <person name="Stuart O.P."/>
            <person name="Cleave R."/>
            <person name="Magrath M.J.L."/>
            <person name="Mikheyev A.S."/>
        </authorList>
    </citation>
    <scope>NUCLEOTIDE SEQUENCE [LARGE SCALE GENOMIC DNA]</scope>
    <source>
        <strain evidence="3">Daus_M_001</strain>
        <tissue evidence="3">Leg muscle</tissue>
    </source>
</reference>
<evidence type="ECO:0000259" key="2">
    <source>
        <dbReference type="Pfam" id="PF25790"/>
    </source>
</evidence>
<evidence type="ECO:0000313" key="3">
    <source>
        <dbReference type="EMBL" id="KAJ8875082.1"/>
    </source>
</evidence>
<proteinExistence type="predicted"/>
<dbReference type="EMBL" id="JARBHB010000009">
    <property type="protein sequence ID" value="KAJ8875082.1"/>
    <property type="molecule type" value="Genomic_DNA"/>
</dbReference>
<protein>
    <recommendedName>
        <fullName evidence="2">BCD1 alpha/beta domain-containing protein</fullName>
    </recommendedName>
</protein>
<dbReference type="InterPro" id="IPR057721">
    <property type="entry name" value="BCD1_alpha/beta"/>
</dbReference>
<feature type="compositionally biased region" description="Basic and acidic residues" evidence="1">
    <location>
        <begin position="97"/>
        <end position="114"/>
    </location>
</feature>
<dbReference type="Pfam" id="PF25790">
    <property type="entry name" value="BCD1"/>
    <property type="match status" value="1"/>
</dbReference>
<dbReference type="Proteomes" id="UP001159363">
    <property type="component" value="Chromosome 8"/>
</dbReference>
<keyword evidence="4" id="KW-1185">Reference proteome</keyword>